<keyword evidence="3" id="KW-1185">Reference proteome</keyword>
<evidence type="ECO:0000256" key="1">
    <source>
        <dbReference type="SAM" id="Phobius"/>
    </source>
</evidence>
<proteinExistence type="predicted"/>
<feature type="transmembrane region" description="Helical" evidence="1">
    <location>
        <begin position="163"/>
        <end position="181"/>
    </location>
</feature>
<keyword evidence="1" id="KW-0812">Transmembrane</keyword>
<reference evidence="2" key="1">
    <citation type="submission" date="2018-11" db="EMBL/GenBank/DDBJ databases">
        <authorList>
            <consortium name="Pathogen Informatics"/>
        </authorList>
    </citation>
    <scope>NUCLEOTIDE SEQUENCE</scope>
</reference>
<keyword evidence="1" id="KW-1133">Transmembrane helix</keyword>
<evidence type="ECO:0000313" key="3">
    <source>
        <dbReference type="Proteomes" id="UP000784294"/>
    </source>
</evidence>
<protein>
    <submittedName>
        <fullName evidence="2">Uncharacterized protein</fullName>
    </submittedName>
</protein>
<evidence type="ECO:0000313" key="2">
    <source>
        <dbReference type="EMBL" id="VEL10602.1"/>
    </source>
</evidence>
<gene>
    <name evidence="2" type="ORF">PXEA_LOCUS4042</name>
</gene>
<dbReference type="OrthoDB" id="6287907at2759"/>
<dbReference type="EMBL" id="CAAALY010009470">
    <property type="protein sequence ID" value="VEL10602.1"/>
    <property type="molecule type" value="Genomic_DNA"/>
</dbReference>
<name>A0A448WFS0_9PLAT</name>
<dbReference type="Proteomes" id="UP000784294">
    <property type="component" value="Unassembled WGS sequence"/>
</dbReference>
<sequence>MTTYDGNLNVTSVKKIQHLFANMDSKLVELAENIKQRGRGGTHPLFKETGLEFTMPKFPIERKEMADHILELQTSMLKPQDHLSIDDGSMLDGFNGTQSDQFVLQNFSSGAFLPEFTSQSSSDSLSDKFRKLHSFSPIVSNGAFFCSDVNEASLKVILHHIYLLYYLICHAYIIVVDFFPADKTGN</sequence>
<accession>A0A448WFS0</accession>
<organism evidence="2 3">
    <name type="scientific">Protopolystoma xenopodis</name>
    <dbReference type="NCBI Taxonomy" id="117903"/>
    <lineage>
        <taxon>Eukaryota</taxon>
        <taxon>Metazoa</taxon>
        <taxon>Spiralia</taxon>
        <taxon>Lophotrochozoa</taxon>
        <taxon>Platyhelminthes</taxon>
        <taxon>Monogenea</taxon>
        <taxon>Polyopisthocotylea</taxon>
        <taxon>Polystomatidea</taxon>
        <taxon>Polystomatidae</taxon>
        <taxon>Protopolystoma</taxon>
    </lineage>
</organism>
<keyword evidence="1" id="KW-0472">Membrane</keyword>
<comment type="caution">
    <text evidence="2">The sequence shown here is derived from an EMBL/GenBank/DDBJ whole genome shotgun (WGS) entry which is preliminary data.</text>
</comment>
<dbReference type="AlphaFoldDB" id="A0A448WFS0"/>